<gene>
    <name evidence="1" type="ORF">MUN82_10065</name>
</gene>
<proteinExistence type="predicted"/>
<name>A0A8T9T2L7_9BACT</name>
<protein>
    <submittedName>
        <fullName evidence="1">Uncharacterized protein</fullName>
    </submittedName>
</protein>
<dbReference type="Proteomes" id="UP000829925">
    <property type="component" value="Chromosome"/>
</dbReference>
<reference evidence="1 2" key="1">
    <citation type="submission" date="2022-04" db="EMBL/GenBank/DDBJ databases">
        <title>Hymenobacter sp. isolated from the air.</title>
        <authorList>
            <person name="Won M."/>
            <person name="Lee C.-M."/>
            <person name="Woen H.-Y."/>
            <person name="Kwon S.-W."/>
        </authorList>
    </citation>
    <scope>NUCLEOTIDE SEQUENCE [LARGE SCALE GENOMIC DNA]</scope>
    <source>
        <strain evidence="2">5413 J-13</strain>
    </source>
</reference>
<keyword evidence="2" id="KW-1185">Reference proteome</keyword>
<dbReference type="AlphaFoldDB" id="A0A8T9T2L7"/>
<evidence type="ECO:0000313" key="2">
    <source>
        <dbReference type="Proteomes" id="UP000829925"/>
    </source>
</evidence>
<sequence>MSFNPYDFYFSYGLYQKTPFNEENFEDLFNLVFSGKRQDLYCPYCQRETVFSPNPRREKKDNSPYAPSSDIYTFSDFKEKFDFRYFHNGKRFEISYKCTREQYLDHIIYFQMIITDSAIMKIGQYPSIADLGAQDIKIYESVLPKNYYRELSKAIGLFSHGIGIGSFVYMRRIFEQLIFDTYDEYKSDINIEYEDFKKMKMNNKIEILNSFLPKSLVERKALYGVLSKGIHELDEDICRDSFPIIRAGIEFILDEKIRQIEQKRKEEKFNKDFASLIKKLS</sequence>
<organism evidence="1 2">
    <name type="scientific">Hymenobacter aerilatus</name>
    <dbReference type="NCBI Taxonomy" id="2932251"/>
    <lineage>
        <taxon>Bacteria</taxon>
        <taxon>Pseudomonadati</taxon>
        <taxon>Bacteroidota</taxon>
        <taxon>Cytophagia</taxon>
        <taxon>Cytophagales</taxon>
        <taxon>Hymenobacteraceae</taxon>
        <taxon>Hymenobacter</taxon>
    </lineage>
</organism>
<dbReference type="RefSeq" id="WP_245097158.1">
    <property type="nucleotide sequence ID" value="NZ_CP095053.1"/>
</dbReference>
<dbReference type="EMBL" id="CP095053">
    <property type="protein sequence ID" value="UOR07424.1"/>
    <property type="molecule type" value="Genomic_DNA"/>
</dbReference>
<accession>A0A8T9T2L7</accession>
<evidence type="ECO:0000313" key="1">
    <source>
        <dbReference type="EMBL" id="UOR07424.1"/>
    </source>
</evidence>
<dbReference type="KEGG" id="haei:MUN82_10065"/>